<dbReference type="InterPro" id="IPR012336">
    <property type="entry name" value="Thioredoxin-like_fold"/>
</dbReference>
<keyword evidence="2" id="KW-0812">Transmembrane</keyword>
<dbReference type="AlphaFoldDB" id="A0A2S1PJ29"/>
<name>A0A2S1PJ29_PSEFL</name>
<dbReference type="InterPro" id="IPR013766">
    <property type="entry name" value="Thioredoxin_domain"/>
</dbReference>
<feature type="transmembrane region" description="Helical" evidence="2">
    <location>
        <begin position="96"/>
        <end position="117"/>
    </location>
</feature>
<evidence type="ECO:0000256" key="2">
    <source>
        <dbReference type="SAM" id="Phobius"/>
    </source>
</evidence>
<accession>A0A2S1PJ29</accession>
<dbReference type="RefSeq" id="WP_172693380.1">
    <property type="nucleotide sequence ID" value="NZ_MH061177.1"/>
</dbReference>
<dbReference type="Pfam" id="PF13098">
    <property type="entry name" value="Thioredoxin_2"/>
    <property type="match status" value="1"/>
</dbReference>
<feature type="domain" description="Thioredoxin" evidence="3">
    <location>
        <begin position="169"/>
        <end position="330"/>
    </location>
</feature>
<evidence type="ECO:0000313" key="4">
    <source>
        <dbReference type="EMBL" id="AWH58479.1"/>
    </source>
</evidence>
<keyword evidence="2" id="KW-1133">Transmembrane helix</keyword>
<geneLocation type="plasmid" evidence="4">
    <name>pG69</name>
</geneLocation>
<dbReference type="PANTHER" id="PTHR35272">
    <property type="entry name" value="THIOL:DISULFIDE INTERCHANGE PROTEIN DSBC-RELATED"/>
    <property type="match status" value="1"/>
</dbReference>
<reference evidence="4" key="1">
    <citation type="submission" date="2018-03" db="EMBL/GenBank/DDBJ databases">
        <title>IS1411 plays an important role in catabolic performance of phenol degrading strains in an environment continuously polluted by oil shale industry.</title>
        <authorList>
            <person name="Naanuri E."/>
            <person name="Heinaru E."/>
            <person name="Joesaar M."/>
            <person name="Heinaru A."/>
        </authorList>
    </citation>
    <scope>NUCLEOTIDE SEQUENCE</scope>
    <source>
        <strain evidence="4">P69</strain>
        <plasmid evidence="4">pG69</plasmid>
    </source>
</reference>
<protein>
    <recommendedName>
        <fullName evidence="1">Thiol:disulfide interchange protein</fullName>
    </recommendedName>
</protein>
<evidence type="ECO:0000256" key="1">
    <source>
        <dbReference type="RuleBase" id="RU364038"/>
    </source>
</evidence>
<dbReference type="CDD" id="cd03020">
    <property type="entry name" value="DsbA_DsbC_DsbG"/>
    <property type="match status" value="1"/>
</dbReference>
<dbReference type="EMBL" id="MH061177">
    <property type="protein sequence ID" value="AWH58479.1"/>
    <property type="molecule type" value="Genomic_DNA"/>
</dbReference>
<comment type="function">
    <text evidence="1">Required for disulfide bond formation in some periplasmic proteins. Acts by transferring its disulfide bond to other proteins and is reduced in the process.</text>
</comment>
<keyword evidence="2" id="KW-0472">Membrane</keyword>
<keyword evidence="1" id="KW-0676">Redox-active center</keyword>
<dbReference type="InterPro" id="IPR036249">
    <property type="entry name" value="Thioredoxin-like_sf"/>
</dbReference>
<keyword evidence="1" id="KW-0574">Periplasm</keyword>
<keyword evidence="4" id="KW-0614">Plasmid</keyword>
<evidence type="ECO:0000259" key="3">
    <source>
        <dbReference type="PROSITE" id="PS51352"/>
    </source>
</evidence>
<dbReference type="SUPFAM" id="SSF52833">
    <property type="entry name" value="Thioredoxin-like"/>
    <property type="match status" value="1"/>
</dbReference>
<dbReference type="GO" id="GO:0042597">
    <property type="term" value="C:periplasmic space"/>
    <property type="evidence" value="ECO:0007669"/>
    <property type="project" value="UniProtKB-SubCell"/>
</dbReference>
<organism evidence="4">
    <name type="scientific">Pseudomonas fluorescens</name>
    <dbReference type="NCBI Taxonomy" id="294"/>
    <lineage>
        <taxon>Bacteria</taxon>
        <taxon>Pseudomonadati</taxon>
        <taxon>Pseudomonadota</taxon>
        <taxon>Gammaproteobacteria</taxon>
        <taxon>Pseudomonadales</taxon>
        <taxon>Pseudomonadaceae</taxon>
        <taxon>Pseudomonas</taxon>
    </lineage>
</organism>
<dbReference type="InterPro" id="IPR051470">
    <property type="entry name" value="Thiol:disulfide_interchange"/>
</dbReference>
<keyword evidence="1" id="KW-0732">Signal</keyword>
<proteinExistence type="inferred from homology"/>
<comment type="subcellular location">
    <subcellularLocation>
        <location evidence="1">Periplasm</location>
    </subcellularLocation>
</comment>
<sequence>MKNRDRIRQYDSALHVHFGSTGERRAVTALSLNDSVQVRLDGKRLLWSNPTQGANHECLLEEFGSEALAGNAFEAMQHALDRFTRRRVLFSRVKGAVKWGLLPAFGLIFALGLNMYAARMTGITSQAAAGNPGQVNEQPVYNPGATQPGFVPPQQPQNLQNMQLGNIPGLPPAADPSIVKQAISAGTKAGKYAVQLSQGGKGTVFVFSDPSCPHCRNFEPELEKLAADYTIQLFPVSVIGGPESSTAIAQMLCAEPGDRASYWKKIVKGDRIDAATCPEGEAAVAANDQIFRKLNFLGTPTVVNTSGEQTPLTLPNTARAISQWLDQTKAQ</sequence>
<dbReference type="InterPro" id="IPR033954">
    <property type="entry name" value="DiS-bond_Isoase_DsbC/G"/>
</dbReference>
<dbReference type="PROSITE" id="PS51352">
    <property type="entry name" value="THIOREDOXIN_2"/>
    <property type="match status" value="1"/>
</dbReference>
<dbReference type="PANTHER" id="PTHR35272:SF3">
    <property type="entry name" value="THIOL:DISULFIDE INTERCHANGE PROTEIN DSBC"/>
    <property type="match status" value="1"/>
</dbReference>
<dbReference type="Gene3D" id="3.40.30.10">
    <property type="entry name" value="Glutaredoxin"/>
    <property type="match status" value="1"/>
</dbReference>
<comment type="similarity">
    <text evidence="1">Belongs to the thioredoxin family. DsbC subfamily.</text>
</comment>